<comment type="caution">
    <text evidence="1">The sequence shown here is derived from an EMBL/GenBank/DDBJ whole genome shotgun (WGS) entry which is preliminary data.</text>
</comment>
<protein>
    <submittedName>
        <fullName evidence="1">Uncharacterized protein</fullName>
    </submittedName>
</protein>
<proteinExistence type="predicted"/>
<keyword evidence="2" id="KW-1185">Reference proteome</keyword>
<name>A0AC61PMT6_9FIRM</name>
<dbReference type="Proteomes" id="UP000192328">
    <property type="component" value="Unassembled WGS sequence"/>
</dbReference>
<reference evidence="1" key="1">
    <citation type="submission" date="2017-04" db="EMBL/GenBank/DDBJ databases">
        <authorList>
            <person name="Varghese N."/>
            <person name="Submissions S."/>
        </authorList>
    </citation>
    <scope>NUCLEOTIDE SEQUENCE</scope>
    <source>
        <strain evidence="1">WTE2008</strain>
    </source>
</reference>
<organism evidence="1 2">
    <name type="scientific">Aristaeella lactis</name>
    <dbReference type="NCBI Taxonomy" id="3046383"/>
    <lineage>
        <taxon>Bacteria</taxon>
        <taxon>Bacillati</taxon>
        <taxon>Bacillota</taxon>
        <taxon>Clostridia</taxon>
        <taxon>Eubacteriales</taxon>
        <taxon>Aristaeellaceae</taxon>
        <taxon>Aristaeella</taxon>
    </lineage>
</organism>
<dbReference type="EMBL" id="FWXZ01000004">
    <property type="protein sequence ID" value="SMC71597.1"/>
    <property type="molecule type" value="Genomic_DNA"/>
</dbReference>
<evidence type="ECO:0000313" key="1">
    <source>
        <dbReference type="EMBL" id="SMC71597.1"/>
    </source>
</evidence>
<evidence type="ECO:0000313" key="2">
    <source>
        <dbReference type="Proteomes" id="UP000192328"/>
    </source>
</evidence>
<accession>A0AC61PMT6</accession>
<sequence length="119" mass="13194">MKGLQSTGAIIRDMQEKQNHVPDESIVQTKGSSDTSTGSLSVDPMVVVFGLLGALFFWALNHLTGGALTIFPGHPELDPIITGAVIGVYFMYRRLKKEQDLQDIKEIQDHLADRKKQEN</sequence>
<gene>
    <name evidence="1" type="ORF">SAMN06297397_2140</name>
</gene>